<organism evidence="3 4">
    <name type="scientific">Rhizoctonia solani</name>
    <dbReference type="NCBI Taxonomy" id="456999"/>
    <lineage>
        <taxon>Eukaryota</taxon>
        <taxon>Fungi</taxon>
        <taxon>Dikarya</taxon>
        <taxon>Basidiomycota</taxon>
        <taxon>Agaricomycotina</taxon>
        <taxon>Agaricomycetes</taxon>
        <taxon>Cantharellales</taxon>
        <taxon>Ceratobasidiaceae</taxon>
        <taxon>Rhizoctonia</taxon>
    </lineage>
</organism>
<dbReference type="AlphaFoldDB" id="A0A8H3BF90"/>
<dbReference type="OrthoDB" id="2953592at2759"/>
<dbReference type="EMBL" id="CAJMWV010002148">
    <property type="protein sequence ID" value="CAE6455672.1"/>
    <property type="molecule type" value="Genomic_DNA"/>
</dbReference>
<evidence type="ECO:0000256" key="1">
    <source>
        <dbReference type="SAM" id="Coils"/>
    </source>
</evidence>
<proteinExistence type="predicted"/>
<feature type="region of interest" description="Disordered" evidence="2">
    <location>
        <begin position="251"/>
        <end position="304"/>
    </location>
</feature>
<feature type="coiled-coil region" evidence="1">
    <location>
        <begin position="26"/>
        <end position="53"/>
    </location>
</feature>
<feature type="compositionally biased region" description="Polar residues" evidence="2">
    <location>
        <begin position="277"/>
        <end position="286"/>
    </location>
</feature>
<comment type="caution">
    <text evidence="3">The sequence shown here is derived from an EMBL/GenBank/DDBJ whole genome shotgun (WGS) entry which is preliminary data.</text>
</comment>
<feature type="compositionally biased region" description="Pro residues" evidence="2">
    <location>
        <begin position="251"/>
        <end position="265"/>
    </location>
</feature>
<name>A0A8H3BF90_9AGAM</name>
<evidence type="ECO:0000313" key="4">
    <source>
        <dbReference type="Proteomes" id="UP000663831"/>
    </source>
</evidence>
<protein>
    <submittedName>
        <fullName evidence="3">Uncharacterized protein</fullName>
    </submittedName>
</protein>
<sequence length="413" mass="46384">MYPATEMVYSLLQEIEMAVSSSRHGLRVLHKLLERAQDLYDEVNQRISRVETTGNWDDYQVYTQAIDPLERVLLDVIPAIYDDRIHLTAPVSSDDLIELAEEWFINNRIVCECLRRLRTEAELQGLASSSRDVETEILAAKAQDRYDLFNKLVLEILETAALCTQPNLRVLLKYVNRSLQSAQSIYAKDPLKVVDDEWCIASVKCAMLTRGMLINLTQAPTPHNLPNDFGWGGMIWKRVLEMLSLINKALPPEPPASPAPGPPPRGQRSTKPKSRARNASTTEKPQSSPPLSPESTEKPQARPALSVDTQLLDLSWATFKRLQDPFPDPHTPTHTQRLSQYEKYNSAVTQSPSPVFSISVPTPVIVRTPIFQWLPGLQVALALRSSAPLPHTDSVCGRLPLYRFLASSFRANS</sequence>
<evidence type="ECO:0000313" key="3">
    <source>
        <dbReference type="EMBL" id="CAE6455672.1"/>
    </source>
</evidence>
<evidence type="ECO:0000256" key="2">
    <source>
        <dbReference type="SAM" id="MobiDB-lite"/>
    </source>
</evidence>
<gene>
    <name evidence="3" type="ORF">RDB_LOCUS70883</name>
</gene>
<accession>A0A8H3BF90</accession>
<dbReference type="Proteomes" id="UP000663831">
    <property type="component" value="Unassembled WGS sequence"/>
</dbReference>
<keyword evidence="1" id="KW-0175">Coiled coil</keyword>
<reference evidence="3" key="1">
    <citation type="submission" date="2021-01" db="EMBL/GenBank/DDBJ databases">
        <authorList>
            <person name="Kaushik A."/>
        </authorList>
    </citation>
    <scope>NUCLEOTIDE SEQUENCE</scope>
    <source>
        <strain evidence="3">AG3-1AP</strain>
    </source>
</reference>